<dbReference type="SUPFAM" id="SSF48726">
    <property type="entry name" value="Immunoglobulin"/>
    <property type="match status" value="1"/>
</dbReference>
<dbReference type="SMR" id="A0A4W2D2S0"/>
<dbReference type="Pfam" id="PF07686">
    <property type="entry name" value="V-set"/>
    <property type="match status" value="1"/>
</dbReference>
<feature type="chain" id="PRO_5044610662" description="Ig-like domain-containing protein" evidence="3">
    <location>
        <begin position="22"/>
        <end position="174"/>
    </location>
</feature>
<dbReference type="OMA" id="FSTCVST"/>
<dbReference type="GO" id="GO:0007166">
    <property type="term" value="P:cell surface receptor signaling pathway"/>
    <property type="evidence" value="ECO:0007669"/>
    <property type="project" value="TreeGrafter"/>
</dbReference>
<proteinExistence type="predicted"/>
<dbReference type="InterPro" id="IPR007110">
    <property type="entry name" value="Ig-like_dom"/>
</dbReference>
<dbReference type="InterPro" id="IPR013783">
    <property type="entry name" value="Ig-like_fold"/>
</dbReference>
<dbReference type="STRING" id="30522.A0A4W2D2S0"/>
<dbReference type="InterPro" id="IPR013106">
    <property type="entry name" value="Ig_V-set"/>
</dbReference>
<dbReference type="InterPro" id="IPR036179">
    <property type="entry name" value="Ig-like_dom_sf"/>
</dbReference>
<dbReference type="Proteomes" id="UP000429181">
    <property type="component" value="Chromosome 4"/>
</dbReference>
<dbReference type="Ensembl" id="ENSBIXT00005009861.1">
    <property type="protein sequence ID" value="ENSBIXP00005029772.1"/>
    <property type="gene ID" value="ENSBIXG00005009779.1"/>
</dbReference>
<dbReference type="InterPro" id="IPR003599">
    <property type="entry name" value="Ig_sub"/>
</dbReference>
<sequence>MGSRLLCWVTLCVLGVGHTRAGVVSQSPGYRVAGRGQTVNFRCDPIPGHQVLYWYRQMLGQGLEYLTYFQGKEEPDKSGMPKNRFSAERPESTYSYLKIQPVEPEDSALYLCASSPTTARHSHLLPVHKPLRAHFSSWFPEMPEKGATCSSLCRGSKWIWGFSCSDSWRSENYL</sequence>
<keyword evidence="2" id="KW-0391">Immunity</keyword>
<dbReference type="Proteomes" id="UP000314981">
    <property type="component" value="Chromosome 4"/>
</dbReference>
<dbReference type="GeneTree" id="ENSGT00940000154460"/>
<evidence type="ECO:0000313" key="5">
    <source>
        <dbReference type="Ensembl" id="ENSBIXP00000020102.1"/>
    </source>
</evidence>
<evidence type="ECO:0000259" key="4">
    <source>
        <dbReference type="PROSITE" id="PS50835"/>
    </source>
</evidence>
<reference evidence="6 7" key="1">
    <citation type="submission" date="2018-11" db="EMBL/GenBank/DDBJ databases">
        <title>Haplotype-resolved cattle genomes.</title>
        <authorList>
            <person name="Low W.Y."/>
            <person name="Tearle R."/>
            <person name="Bickhart D.M."/>
            <person name="Rosen B.D."/>
            <person name="Koren S."/>
            <person name="Rhie A."/>
            <person name="Hiendleder S."/>
            <person name="Phillippy A.M."/>
            <person name="Smith T.P.L."/>
            <person name="Williams J.L."/>
        </authorList>
    </citation>
    <scope>NUCLEOTIDE SEQUENCE [LARGE SCALE GENOMIC DNA]</scope>
</reference>
<dbReference type="PANTHER" id="PTHR23268">
    <property type="entry name" value="T-CELL RECEPTOR BETA CHAIN"/>
    <property type="match status" value="1"/>
</dbReference>
<evidence type="ECO:0000313" key="6">
    <source>
        <dbReference type="Proteomes" id="UP000314981"/>
    </source>
</evidence>
<feature type="domain" description="Ig-like" evidence="4">
    <location>
        <begin position="36"/>
        <end position="122"/>
    </location>
</feature>
<accession>A0A4W2D2S0</accession>
<evidence type="ECO:0000256" key="2">
    <source>
        <dbReference type="ARBA" id="ARBA00022859"/>
    </source>
</evidence>
<evidence type="ECO:0000256" key="3">
    <source>
        <dbReference type="SAM" id="SignalP"/>
    </source>
</evidence>
<name>A0A4W2D2S0_BOBOX</name>
<dbReference type="Gene3D" id="2.60.40.10">
    <property type="entry name" value="Immunoglobulins"/>
    <property type="match status" value="1"/>
</dbReference>
<dbReference type="AlphaFoldDB" id="A0A4W2D2S0"/>
<dbReference type="GO" id="GO:0005886">
    <property type="term" value="C:plasma membrane"/>
    <property type="evidence" value="ECO:0007669"/>
    <property type="project" value="TreeGrafter"/>
</dbReference>
<keyword evidence="6" id="KW-1185">Reference proteome</keyword>
<dbReference type="Ensembl" id="ENSBIXT00000034022.1">
    <property type="protein sequence ID" value="ENSBIXP00000020102.1"/>
    <property type="gene ID" value="ENSBIXG00000023475.1"/>
</dbReference>
<dbReference type="InterPro" id="IPR050413">
    <property type="entry name" value="TCR_beta_variable"/>
</dbReference>
<protein>
    <recommendedName>
        <fullName evidence="4">Ig-like domain-containing protein</fullName>
    </recommendedName>
</protein>
<evidence type="ECO:0000313" key="7">
    <source>
        <dbReference type="Proteomes" id="UP000429181"/>
    </source>
</evidence>
<feature type="signal peptide" evidence="3">
    <location>
        <begin position="1"/>
        <end position="21"/>
    </location>
</feature>
<evidence type="ECO:0000256" key="1">
    <source>
        <dbReference type="ARBA" id="ARBA00022729"/>
    </source>
</evidence>
<dbReference type="GO" id="GO:0002376">
    <property type="term" value="P:immune system process"/>
    <property type="evidence" value="ECO:0007669"/>
    <property type="project" value="UniProtKB-KW"/>
</dbReference>
<keyword evidence="1 3" id="KW-0732">Signal</keyword>
<dbReference type="PANTHER" id="PTHR23268:SF20">
    <property type="entry name" value="T CELL RECEPTOR BETA VARIABLE 7-4-RELATED"/>
    <property type="match status" value="1"/>
</dbReference>
<organism evidence="5 6">
    <name type="scientific">Bos indicus x Bos taurus</name>
    <name type="common">Hybrid cattle</name>
    <dbReference type="NCBI Taxonomy" id="30522"/>
    <lineage>
        <taxon>Eukaryota</taxon>
        <taxon>Metazoa</taxon>
        <taxon>Chordata</taxon>
        <taxon>Craniata</taxon>
        <taxon>Vertebrata</taxon>
        <taxon>Euteleostomi</taxon>
        <taxon>Mammalia</taxon>
        <taxon>Eutheria</taxon>
        <taxon>Laurasiatheria</taxon>
        <taxon>Artiodactyla</taxon>
        <taxon>Ruminantia</taxon>
        <taxon>Pecora</taxon>
        <taxon>Bovidae</taxon>
        <taxon>Bovinae</taxon>
        <taxon>Bos</taxon>
    </lineage>
</organism>
<dbReference type="SMART" id="SM00409">
    <property type="entry name" value="IG"/>
    <property type="match status" value="1"/>
</dbReference>
<dbReference type="PROSITE" id="PS50835">
    <property type="entry name" value="IG_LIKE"/>
    <property type="match status" value="1"/>
</dbReference>
<dbReference type="SMART" id="SM00406">
    <property type="entry name" value="IGv"/>
    <property type="match status" value="1"/>
</dbReference>
<reference evidence="5" key="2">
    <citation type="submission" date="2025-05" db="UniProtKB">
        <authorList>
            <consortium name="Ensembl"/>
        </authorList>
    </citation>
    <scope>IDENTIFICATION</scope>
</reference>